<dbReference type="Gene3D" id="3.30.420.10">
    <property type="entry name" value="Ribonuclease H-like superfamily/Ribonuclease H"/>
    <property type="match status" value="1"/>
</dbReference>
<dbReference type="OrthoDB" id="1934793at2759"/>
<reference evidence="2" key="1">
    <citation type="submission" date="2018-05" db="EMBL/GenBank/DDBJ databases">
        <title>Draft genome of Mucuna pruriens seed.</title>
        <authorList>
            <person name="Nnadi N.E."/>
            <person name="Vos R."/>
            <person name="Hasami M.H."/>
            <person name="Devisetty U.K."/>
            <person name="Aguiy J.C."/>
        </authorList>
    </citation>
    <scope>NUCLEOTIDE SEQUENCE [LARGE SCALE GENOMIC DNA]</scope>
    <source>
        <strain evidence="2">JCA_2017</strain>
    </source>
</reference>
<dbReference type="InterPro" id="IPR012337">
    <property type="entry name" value="RNaseH-like_sf"/>
</dbReference>
<accession>A0A371GM15</accession>
<sequence length="148" mass="16857">MILLVLQASPRVTWQLSWTRSTPWLNQLLGCTFLYWVVGLRSRSASNNQAEYEALLAGMRLARELEAKVLTAKNDSKLVTGQVNEKYQARDPQLIAATFEKFMLLHVPRDHNERADLLAKLASTQKRGQQKLVIHESLSTPTVDRQEV</sequence>
<dbReference type="SUPFAM" id="SSF53098">
    <property type="entry name" value="Ribonuclease H-like"/>
    <property type="match status" value="1"/>
</dbReference>
<feature type="domain" description="RNase H type-1" evidence="1">
    <location>
        <begin position="39"/>
        <end position="122"/>
    </location>
</feature>
<proteinExistence type="predicted"/>
<dbReference type="PANTHER" id="PTHR46387:SF45">
    <property type="entry name" value="ENDOGENOUS RETROVIRUS GROUP K MEMBER 8 POL PROTEIN-LIKE"/>
    <property type="match status" value="1"/>
</dbReference>
<dbReference type="InterPro" id="IPR002156">
    <property type="entry name" value="RNaseH_domain"/>
</dbReference>
<dbReference type="EMBL" id="QJKJ01005144">
    <property type="protein sequence ID" value="RDX91363.1"/>
    <property type="molecule type" value="Genomic_DNA"/>
</dbReference>
<keyword evidence="3" id="KW-1185">Reference proteome</keyword>
<evidence type="ECO:0000259" key="1">
    <source>
        <dbReference type="Pfam" id="PF13456"/>
    </source>
</evidence>
<protein>
    <recommendedName>
        <fullName evidence="1">RNase H type-1 domain-containing protein</fullName>
    </recommendedName>
</protein>
<dbReference type="PANTHER" id="PTHR46387">
    <property type="entry name" value="POLYNUCLEOTIDYL TRANSFERASE, RIBONUCLEASE H-LIKE SUPERFAMILY PROTEIN"/>
    <property type="match status" value="1"/>
</dbReference>
<dbReference type="AlphaFoldDB" id="A0A371GM15"/>
<dbReference type="GO" id="GO:0004523">
    <property type="term" value="F:RNA-DNA hybrid ribonuclease activity"/>
    <property type="evidence" value="ECO:0007669"/>
    <property type="project" value="InterPro"/>
</dbReference>
<name>A0A371GM15_MUCPR</name>
<organism evidence="2 3">
    <name type="scientific">Mucuna pruriens</name>
    <name type="common">Velvet bean</name>
    <name type="synonym">Dolichos pruriens</name>
    <dbReference type="NCBI Taxonomy" id="157652"/>
    <lineage>
        <taxon>Eukaryota</taxon>
        <taxon>Viridiplantae</taxon>
        <taxon>Streptophyta</taxon>
        <taxon>Embryophyta</taxon>
        <taxon>Tracheophyta</taxon>
        <taxon>Spermatophyta</taxon>
        <taxon>Magnoliopsida</taxon>
        <taxon>eudicotyledons</taxon>
        <taxon>Gunneridae</taxon>
        <taxon>Pentapetalae</taxon>
        <taxon>rosids</taxon>
        <taxon>fabids</taxon>
        <taxon>Fabales</taxon>
        <taxon>Fabaceae</taxon>
        <taxon>Papilionoideae</taxon>
        <taxon>50 kb inversion clade</taxon>
        <taxon>NPAAA clade</taxon>
        <taxon>indigoferoid/millettioid clade</taxon>
        <taxon>Phaseoleae</taxon>
        <taxon>Mucuna</taxon>
    </lineage>
</organism>
<gene>
    <name evidence="2" type="ORF">CR513_26673</name>
</gene>
<dbReference type="STRING" id="157652.A0A371GM15"/>
<comment type="caution">
    <text evidence="2">The sequence shown here is derived from an EMBL/GenBank/DDBJ whole genome shotgun (WGS) entry which is preliminary data.</text>
</comment>
<dbReference type="GO" id="GO:0003676">
    <property type="term" value="F:nucleic acid binding"/>
    <property type="evidence" value="ECO:0007669"/>
    <property type="project" value="InterPro"/>
</dbReference>
<dbReference type="InterPro" id="IPR036397">
    <property type="entry name" value="RNaseH_sf"/>
</dbReference>
<dbReference type="Proteomes" id="UP000257109">
    <property type="component" value="Unassembled WGS sequence"/>
</dbReference>
<feature type="non-terminal residue" evidence="2">
    <location>
        <position position="1"/>
    </location>
</feature>
<dbReference type="Pfam" id="PF13456">
    <property type="entry name" value="RVT_3"/>
    <property type="match status" value="1"/>
</dbReference>
<evidence type="ECO:0000313" key="3">
    <source>
        <dbReference type="Proteomes" id="UP000257109"/>
    </source>
</evidence>
<evidence type="ECO:0000313" key="2">
    <source>
        <dbReference type="EMBL" id="RDX91363.1"/>
    </source>
</evidence>